<keyword evidence="4" id="KW-1185">Reference proteome</keyword>
<keyword evidence="2" id="KW-0472">Membrane</keyword>
<feature type="region of interest" description="Disordered" evidence="1">
    <location>
        <begin position="340"/>
        <end position="440"/>
    </location>
</feature>
<dbReference type="RefSeq" id="XP_033659454.1">
    <property type="nucleotide sequence ID" value="XM_033814790.1"/>
</dbReference>
<evidence type="ECO:0000256" key="1">
    <source>
        <dbReference type="SAM" id="MobiDB-lite"/>
    </source>
</evidence>
<dbReference type="Proteomes" id="UP000799537">
    <property type="component" value="Unassembled WGS sequence"/>
</dbReference>
<feature type="transmembrane region" description="Helical" evidence="2">
    <location>
        <begin position="476"/>
        <end position="496"/>
    </location>
</feature>
<gene>
    <name evidence="3" type="ORF">M409DRAFT_61541</name>
</gene>
<dbReference type="GeneID" id="54568062"/>
<proteinExistence type="predicted"/>
<protein>
    <submittedName>
        <fullName evidence="3">Uncharacterized protein</fullName>
    </submittedName>
</protein>
<dbReference type="AlphaFoldDB" id="A0A6A6BV62"/>
<feature type="compositionally biased region" description="Low complexity" evidence="1">
    <location>
        <begin position="392"/>
        <end position="440"/>
    </location>
</feature>
<evidence type="ECO:0000256" key="2">
    <source>
        <dbReference type="SAM" id="Phobius"/>
    </source>
</evidence>
<feature type="compositionally biased region" description="Polar residues" evidence="1">
    <location>
        <begin position="371"/>
        <end position="384"/>
    </location>
</feature>
<feature type="compositionally biased region" description="Low complexity" evidence="1">
    <location>
        <begin position="350"/>
        <end position="362"/>
    </location>
</feature>
<keyword evidence="2" id="KW-0812">Transmembrane</keyword>
<evidence type="ECO:0000313" key="4">
    <source>
        <dbReference type="Proteomes" id="UP000799537"/>
    </source>
</evidence>
<name>A0A6A6BV62_ZASCE</name>
<feature type="transmembrane region" description="Helical" evidence="2">
    <location>
        <begin position="231"/>
        <end position="251"/>
    </location>
</feature>
<reference evidence="3" key="1">
    <citation type="journal article" date="2020" name="Stud. Mycol.">
        <title>101 Dothideomycetes genomes: a test case for predicting lifestyles and emergence of pathogens.</title>
        <authorList>
            <person name="Haridas S."/>
            <person name="Albert R."/>
            <person name="Binder M."/>
            <person name="Bloem J."/>
            <person name="Labutti K."/>
            <person name="Salamov A."/>
            <person name="Andreopoulos B."/>
            <person name="Baker S."/>
            <person name="Barry K."/>
            <person name="Bills G."/>
            <person name="Bluhm B."/>
            <person name="Cannon C."/>
            <person name="Castanera R."/>
            <person name="Culley D."/>
            <person name="Daum C."/>
            <person name="Ezra D."/>
            <person name="Gonzalez J."/>
            <person name="Henrissat B."/>
            <person name="Kuo A."/>
            <person name="Liang C."/>
            <person name="Lipzen A."/>
            <person name="Lutzoni F."/>
            <person name="Magnuson J."/>
            <person name="Mondo S."/>
            <person name="Nolan M."/>
            <person name="Ohm R."/>
            <person name="Pangilinan J."/>
            <person name="Park H.-J."/>
            <person name="Ramirez L."/>
            <person name="Alfaro M."/>
            <person name="Sun H."/>
            <person name="Tritt A."/>
            <person name="Yoshinaga Y."/>
            <person name="Zwiers L.-H."/>
            <person name="Turgeon B."/>
            <person name="Goodwin S."/>
            <person name="Spatafora J."/>
            <person name="Crous P."/>
            <person name="Grigoriev I."/>
        </authorList>
    </citation>
    <scope>NUCLEOTIDE SEQUENCE</scope>
    <source>
        <strain evidence="3">ATCC 36951</strain>
    </source>
</reference>
<dbReference type="EMBL" id="ML993656">
    <property type="protein sequence ID" value="KAF2158565.1"/>
    <property type="molecule type" value="Genomic_DNA"/>
</dbReference>
<accession>A0A6A6BV62</accession>
<evidence type="ECO:0000313" key="3">
    <source>
        <dbReference type="EMBL" id="KAF2158565.1"/>
    </source>
</evidence>
<feature type="region of interest" description="Disordered" evidence="1">
    <location>
        <begin position="152"/>
        <end position="171"/>
    </location>
</feature>
<keyword evidence="2" id="KW-1133">Transmembrane helix</keyword>
<organism evidence="3 4">
    <name type="scientific">Zasmidium cellare ATCC 36951</name>
    <dbReference type="NCBI Taxonomy" id="1080233"/>
    <lineage>
        <taxon>Eukaryota</taxon>
        <taxon>Fungi</taxon>
        <taxon>Dikarya</taxon>
        <taxon>Ascomycota</taxon>
        <taxon>Pezizomycotina</taxon>
        <taxon>Dothideomycetes</taxon>
        <taxon>Dothideomycetidae</taxon>
        <taxon>Mycosphaerellales</taxon>
        <taxon>Mycosphaerellaceae</taxon>
        <taxon>Zasmidium</taxon>
    </lineage>
</organism>
<sequence>MVANTTKPETPWKIGSHSSLKPNATQQNFVKVAKAACDFTTTDKNRCGEECTAKSISVFPGYPVTQYTCMPKETASPKVFVTVTPISTVVIFPGPSTTRTEPLPTKSAKEIMSKGACGDVVREISACPINCPASVIPGGVGAVYSCVDPTATSKTSPSSTPATVEATTTPASTASSSTATLIFSSTTPATPPSSTFEIIISSTVSQDASTSSTSPPVQTLHSFEQTPAGKATIAVSLISGLLVIGLAFFFYRRHKRKVAAKNRREPETIQLRCDVANRKSDGTFSDEDSRALSIWEVLTNTTREEFHAQRGAELLKMSYSITMSTTSATPTIDAIMRGLKSRDDDDDEPTTTTRPKPQSTTSRETDEDEPSTTTRSKPQSTSSQNDDEDEPTSSPKSSTNVSSTTKKSSISIPKPTSNTPTTLSTKISKPSSSPSSTASWNPYSYPSAANTTQPSPTSAIDKKLAALRKTNTNMGIVIAVFVICFTLMAAFQIWYWCVFKPKKKVVSKGIELATGGKANGRSWFGKNVGGKVTQKVVDRFI</sequence>